<dbReference type="InterPro" id="IPR032466">
    <property type="entry name" value="Metal_Hydrolase"/>
</dbReference>
<dbReference type="PANTHER" id="PTHR21240">
    <property type="entry name" value="2-AMINO-3-CARBOXYLMUCONATE-6-SEMIALDEHYDE DECARBOXYLASE"/>
    <property type="match status" value="1"/>
</dbReference>
<evidence type="ECO:0000259" key="2">
    <source>
        <dbReference type="Pfam" id="PF04909"/>
    </source>
</evidence>
<reference evidence="3 4" key="1">
    <citation type="journal article" date="2015" name="Int. J. Syst. Evol. Microbiol.">
        <title>Amycolatopsis rhabdoformis sp. nov., an actinomycete isolated from a tropical forest soil.</title>
        <authorList>
            <person name="Souza W.R."/>
            <person name="Silva R.E."/>
            <person name="Goodfellow M."/>
            <person name="Busarakam K."/>
            <person name="Figueiro F.S."/>
            <person name="Ferreira D."/>
            <person name="Rodrigues-Filho E."/>
            <person name="Moraes L.A.B."/>
            <person name="Zucchi T.D."/>
        </authorList>
    </citation>
    <scope>NUCLEOTIDE SEQUENCE [LARGE SCALE GENOMIC DNA]</scope>
    <source>
        <strain evidence="3 4">NCIMB 14900</strain>
    </source>
</reference>
<evidence type="ECO:0000313" key="3">
    <source>
        <dbReference type="EMBL" id="WSE28083.1"/>
    </source>
</evidence>
<organism evidence="3 4">
    <name type="scientific">Amycolatopsis rhabdoformis</name>
    <dbReference type="NCBI Taxonomy" id="1448059"/>
    <lineage>
        <taxon>Bacteria</taxon>
        <taxon>Bacillati</taxon>
        <taxon>Actinomycetota</taxon>
        <taxon>Actinomycetes</taxon>
        <taxon>Pseudonocardiales</taxon>
        <taxon>Pseudonocardiaceae</taxon>
        <taxon>Amycolatopsis</taxon>
    </lineage>
</organism>
<protein>
    <submittedName>
        <fullName evidence="3">Amidohydrolase family protein</fullName>
    </submittedName>
</protein>
<keyword evidence="4" id="KW-1185">Reference proteome</keyword>
<dbReference type="PANTHER" id="PTHR21240:SF28">
    <property type="entry name" value="ISO-OROTATE DECARBOXYLASE (EUROFUNG)"/>
    <property type="match status" value="1"/>
</dbReference>
<dbReference type="Proteomes" id="UP001330812">
    <property type="component" value="Chromosome"/>
</dbReference>
<dbReference type="RefSeq" id="WP_326567085.1">
    <property type="nucleotide sequence ID" value="NZ_CP142149.1"/>
</dbReference>
<name>A0ABZ1I2P2_9PSEU</name>
<proteinExistence type="predicted"/>
<keyword evidence="1" id="KW-0456">Lyase</keyword>
<dbReference type="InterPro" id="IPR032465">
    <property type="entry name" value="ACMSD"/>
</dbReference>
<evidence type="ECO:0000313" key="4">
    <source>
        <dbReference type="Proteomes" id="UP001330812"/>
    </source>
</evidence>
<gene>
    <name evidence="3" type="ORF">VSH64_35335</name>
</gene>
<accession>A0ABZ1I2P2</accession>
<dbReference type="Gene3D" id="3.20.20.140">
    <property type="entry name" value="Metal-dependent hydrolases"/>
    <property type="match status" value="1"/>
</dbReference>
<evidence type="ECO:0000256" key="1">
    <source>
        <dbReference type="ARBA" id="ARBA00023239"/>
    </source>
</evidence>
<sequence length="354" mass="37482">MGAAHAYGRPVVDIHTHALPLPLLQDLAADGLADLSRVADGALHLHPSVSGLAQGARIPLPPEQYDLTRRLEAMDQAGTDVEAVSAPPFVFASMATDPEFVLDVTRRANNALAEFVAGAPDRLIALGTVPIGVEGAVEEAERCVAALGMAGVTIGTYGGGRELDDPVNEPVWTFLSERQVFCFVHPSRTSSPERLREYHLAQLLGYPAETALAAARLIFGGVLDRHRPVLCLAHGGGCLAGLVPRLTIGWQRKPEAATAASSPGDYLRRLHYDTTVFSGDTLERLVAEVGAERVLLGTDKPFDLADVDGAAMLTKLPFTDAEKDAIFGGNAARLITAVAERTRASVGGDTRGTR</sequence>
<feature type="domain" description="Amidohydrolase-related" evidence="2">
    <location>
        <begin position="12"/>
        <end position="334"/>
    </location>
</feature>
<dbReference type="InterPro" id="IPR006680">
    <property type="entry name" value="Amidohydro-rel"/>
</dbReference>
<dbReference type="EMBL" id="CP142149">
    <property type="protein sequence ID" value="WSE28083.1"/>
    <property type="molecule type" value="Genomic_DNA"/>
</dbReference>
<dbReference type="SUPFAM" id="SSF51556">
    <property type="entry name" value="Metallo-dependent hydrolases"/>
    <property type="match status" value="1"/>
</dbReference>
<dbReference type="Pfam" id="PF04909">
    <property type="entry name" value="Amidohydro_2"/>
    <property type="match status" value="1"/>
</dbReference>